<dbReference type="VEuPathDB" id="ToxoDB:ETH2_0652100"/>
<evidence type="ECO:0000313" key="3">
    <source>
        <dbReference type="Proteomes" id="UP000030747"/>
    </source>
</evidence>
<feature type="region of interest" description="Disordered" evidence="1">
    <location>
        <begin position="169"/>
        <end position="191"/>
    </location>
</feature>
<dbReference type="VEuPathDB" id="ToxoDB:ETH_00023505"/>
<reference evidence="2" key="2">
    <citation type="submission" date="2013-10" db="EMBL/GenBank/DDBJ databases">
        <authorList>
            <person name="Aslett M."/>
        </authorList>
    </citation>
    <scope>NUCLEOTIDE SEQUENCE [LARGE SCALE GENOMIC DNA]</scope>
    <source>
        <strain evidence="2">Houghton</strain>
    </source>
</reference>
<dbReference type="EMBL" id="HG675698">
    <property type="protein sequence ID" value="CDJ42169.1"/>
    <property type="molecule type" value="Genomic_DNA"/>
</dbReference>
<dbReference type="RefSeq" id="XP_013232919.1">
    <property type="nucleotide sequence ID" value="XM_013377465.1"/>
</dbReference>
<dbReference type="AlphaFoldDB" id="U6L0Q5"/>
<evidence type="ECO:0000313" key="2">
    <source>
        <dbReference type="EMBL" id="CDJ42169.1"/>
    </source>
</evidence>
<sequence length="191" mass="21490">MSKVSDISVAIPATDAECTLVHNTFLNATLPICGLPTHTVRKARRSQRALQWFDSDDVKALRQQKNERTSAVKCTSHKERDGEFQTKELGQCRETPKPILRNKTPVVAVDGLMSKVSMRYRLLVVYTGPYCGAGNIQASADQLKLSIQIPHNSWKMLYRIVGGIRGAHDEQSDKYESSQSYSRHSFRPVKL</sequence>
<name>U6L0Q5_EIMTE</name>
<evidence type="ECO:0000256" key="1">
    <source>
        <dbReference type="SAM" id="MobiDB-lite"/>
    </source>
</evidence>
<gene>
    <name evidence="2" type="ORF">ETH_00023505</name>
</gene>
<protein>
    <submittedName>
        <fullName evidence="2">Uncharacterized protein</fullName>
    </submittedName>
</protein>
<dbReference type="GeneID" id="25253813"/>
<organism evidence="2 3">
    <name type="scientific">Eimeria tenella</name>
    <name type="common">Coccidian parasite</name>
    <dbReference type="NCBI Taxonomy" id="5802"/>
    <lineage>
        <taxon>Eukaryota</taxon>
        <taxon>Sar</taxon>
        <taxon>Alveolata</taxon>
        <taxon>Apicomplexa</taxon>
        <taxon>Conoidasida</taxon>
        <taxon>Coccidia</taxon>
        <taxon>Eucoccidiorida</taxon>
        <taxon>Eimeriorina</taxon>
        <taxon>Eimeriidae</taxon>
        <taxon>Eimeria</taxon>
    </lineage>
</organism>
<proteinExistence type="predicted"/>
<accession>U6L0Q5</accession>
<reference evidence="2" key="1">
    <citation type="submission" date="2013-10" db="EMBL/GenBank/DDBJ databases">
        <title>Genomic analysis of the causative agents of coccidiosis in chickens.</title>
        <authorList>
            <person name="Reid A.J."/>
            <person name="Blake D."/>
            <person name="Billington K."/>
            <person name="Browne H."/>
            <person name="Dunn M."/>
            <person name="Hung S."/>
            <person name="Kawahara F."/>
            <person name="Miranda-Saavedra D."/>
            <person name="Mourier T."/>
            <person name="Nagra H."/>
            <person name="Otto T.D."/>
            <person name="Rawlings N."/>
            <person name="Sanchez A."/>
            <person name="Sanders M."/>
            <person name="Subramaniam C."/>
            <person name="Tay Y."/>
            <person name="Dear P."/>
            <person name="Doerig C."/>
            <person name="Gruber A."/>
            <person name="Parkinson J."/>
            <person name="Shirley M."/>
            <person name="Wan K.L."/>
            <person name="Berriman M."/>
            <person name="Tomley F."/>
            <person name="Pain A."/>
        </authorList>
    </citation>
    <scope>NUCLEOTIDE SEQUENCE [LARGE SCALE GENOMIC DNA]</scope>
    <source>
        <strain evidence="2">Houghton</strain>
    </source>
</reference>
<dbReference type="Proteomes" id="UP000030747">
    <property type="component" value="Unassembled WGS sequence"/>
</dbReference>
<keyword evidence="3" id="KW-1185">Reference proteome</keyword>
<dbReference type="OrthoDB" id="10302750at2759"/>